<feature type="compositionally biased region" description="Basic residues" evidence="1">
    <location>
        <begin position="14"/>
        <end position="27"/>
    </location>
</feature>
<accession>A0AAV2NLC8</accession>
<protein>
    <submittedName>
        <fullName evidence="2">Uncharacterized protein</fullName>
    </submittedName>
</protein>
<evidence type="ECO:0000256" key="1">
    <source>
        <dbReference type="SAM" id="MobiDB-lite"/>
    </source>
</evidence>
<keyword evidence="3" id="KW-1185">Reference proteome</keyword>
<proteinExistence type="predicted"/>
<sequence>MRRKLKQISNLSAHGRRRQGAGRKAARQRGTSPGVSYEQKGGWLEGEEVDYDDDDDDDEYDDYDDDDVRSWVVFELRAPVVQTGNGSRRMAGMT</sequence>
<feature type="compositionally biased region" description="Acidic residues" evidence="1">
    <location>
        <begin position="45"/>
        <end position="62"/>
    </location>
</feature>
<evidence type="ECO:0000313" key="3">
    <source>
        <dbReference type="Proteomes" id="UP001497644"/>
    </source>
</evidence>
<dbReference type="Proteomes" id="UP001497644">
    <property type="component" value="Chromosome 2"/>
</dbReference>
<gene>
    <name evidence="2" type="ORF">LPLAT_LOCUS6621</name>
</gene>
<reference evidence="2" key="1">
    <citation type="submission" date="2024-04" db="EMBL/GenBank/DDBJ databases">
        <authorList>
            <consortium name="Molecular Ecology Group"/>
        </authorList>
    </citation>
    <scope>NUCLEOTIDE SEQUENCE</scope>
</reference>
<name>A0AAV2NLC8_9HYME</name>
<dbReference type="EMBL" id="OZ034825">
    <property type="protein sequence ID" value="CAL1680629.1"/>
    <property type="molecule type" value="Genomic_DNA"/>
</dbReference>
<organism evidence="2 3">
    <name type="scientific">Lasius platythorax</name>
    <dbReference type="NCBI Taxonomy" id="488582"/>
    <lineage>
        <taxon>Eukaryota</taxon>
        <taxon>Metazoa</taxon>
        <taxon>Ecdysozoa</taxon>
        <taxon>Arthropoda</taxon>
        <taxon>Hexapoda</taxon>
        <taxon>Insecta</taxon>
        <taxon>Pterygota</taxon>
        <taxon>Neoptera</taxon>
        <taxon>Endopterygota</taxon>
        <taxon>Hymenoptera</taxon>
        <taxon>Apocrita</taxon>
        <taxon>Aculeata</taxon>
        <taxon>Formicoidea</taxon>
        <taxon>Formicidae</taxon>
        <taxon>Formicinae</taxon>
        <taxon>Lasius</taxon>
        <taxon>Lasius</taxon>
    </lineage>
</organism>
<dbReference type="AlphaFoldDB" id="A0AAV2NLC8"/>
<evidence type="ECO:0000313" key="2">
    <source>
        <dbReference type="EMBL" id="CAL1680629.1"/>
    </source>
</evidence>
<feature type="region of interest" description="Disordered" evidence="1">
    <location>
        <begin position="1"/>
        <end position="62"/>
    </location>
</feature>